<evidence type="ECO:0000256" key="6">
    <source>
        <dbReference type="ARBA" id="ARBA00022679"/>
    </source>
</evidence>
<dbReference type="InterPro" id="IPR036097">
    <property type="entry name" value="HisK_dim/P_sf"/>
</dbReference>
<dbReference type="CDD" id="cd06225">
    <property type="entry name" value="HAMP"/>
    <property type="match status" value="1"/>
</dbReference>
<dbReference type="GO" id="GO:0004721">
    <property type="term" value="F:phosphoprotein phosphatase activity"/>
    <property type="evidence" value="ECO:0007669"/>
    <property type="project" value="TreeGrafter"/>
</dbReference>
<evidence type="ECO:0000256" key="2">
    <source>
        <dbReference type="ARBA" id="ARBA00004651"/>
    </source>
</evidence>
<comment type="subcellular location">
    <subcellularLocation>
        <location evidence="2">Cell membrane</location>
        <topology evidence="2">Multi-pass membrane protein</topology>
    </subcellularLocation>
</comment>
<dbReference type="SMART" id="SM00387">
    <property type="entry name" value="HATPase_c"/>
    <property type="match status" value="1"/>
</dbReference>
<dbReference type="CDD" id="cd00075">
    <property type="entry name" value="HATPase"/>
    <property type="match status" value="1"/>
</dbReference>
<evidence type="ECO:0000313" key="16">
    <source>
        <dbReference type="EMBL" id="MCM3714405.1"/>
    </source>
</evidence>
<keyword evidence="9" id="KW-0067">ATP-binding</keyword>
<evidence type="ECO:0000256" key="3">
    <source>
        <dbReference type="ARBA" id="ARBA00012438"/>
    </source>
</evidence>
<evidence type="ECO:0000256" key="12">
    <source>
        <dbReference type="SAM" id="MobiDB-lite"/>
    </source>
</evidence>
<dbReference type="SUPFAM" id="SSF55874">
    <property type="entry name" value="ATPase domain of HSP90 chaperone/DNA topoisomerase II/histidine kinase"/>
    <property type="match status" value="1"/>
</dbReference>
<dbReference type="SMART" id="SM00388">
    <property type="entry name" value="HisKA"/>
    <property type="match status" value="1"/>
</dbReference>
<dbReference type="InterPro" id="IPR003661">
    <property type="entry name" value="HisK_dim/P_dom"/>
</dbReference>
<sequence length="439" mass="49170">MKTIRIRKFTLLSLFFISLVPWVFLVTAHVINTKTFSFDPTDSQQANLKQTARLIEANMKNWTDQAWQMQFSAYLQEQDVEAEIVSAAGEVIFQSNAAGERRFTISEQFSLVEDGNVTARVVVYQQNSRAIQLIAAFAGFLLALFLVGLAMRRWIITPLEQLSFNARRLADGDFEVELPSSRMKEIADVRDGFQVMVRGLTESFRKQIELEEERRFVIAAVAHDLRTPLFALRGYLDGLEQGVARSPEQISKYVAVCKEKSAQLDHLVEELFTFTKTDYRESPLQRKLVDFGQVCKQAVDTITPQARQRDVSILVKEAEASCSVLGDAHLLERALTNMLDNAVLHSPQNGKIVIEYEQIAGNVSFTFRDEGMGFTAEELQHVFAPLYRGEESRNRATGGVGLGLTIARRIMEQHGGELHAANHPDGGAVLSGRIPAASE</sequence>
<dbReference type="Pfam" id="PF02518">
    <property type="entry name" value="HATPase_c"/>
    <property type="match status" value="1"/>
</dbReference>
<dbReference type="SMART" id="SM00304">
    <property type="entry name" value="HAMP"/>
    <property type="match status" value="1"/>
</dbReference>
<keyword evidence="17" id="KW-1185">Reference proteome</keyword>
<dbReference type="Gene3D" id="1.10.287.130">
    <property type="match status" value="1"/>
</dbReference>
<dbReference type="InterPro" id="IPR003594">
    <property type="entry name" value="HATPase_dom"/>
</dbReference>
<feature type="domain" description="HAMP" evidence="15">
    <location>
        <begin position="153"/>
        <end position="205"/>
    </location>
</feature>
<evidence type="ECO:0000256" key="10">
    <source>
        <dbReference type="ARBA" id="ARBA00023012"/>
    </source>
</evidence>
<evidence type="ECO:0000256" key="5">
    <source>
        <dbReference type="ARBA" id="ARBA00022553"/>
    </source>
</evidence>
<dbReference type="PANTHER" id="PTHR45453">
    <property type="entry name" value="PHOSPHATE REGULON SENSOR PROTEIN PHOR"/>
    <property type="match status" value="1"/>
</dbReference>
<protein>
    <recommendedName>
        <fullName evidence="3">histidine kinase</fullName>
        <ecNumber evidence="3">2.7.13.3</ecNumber>
    </recommendedName>
</protein>
<dbReference type="EC" id="2.7.13.3" evidence="3"/>
<evidence type="ECO:0000256" key="8">
    <source>
        <dbReference type="ARBA" id="ARBA00022777"/>
    </source>
</evidence>
<evidence type="ECO:0000259" key="14">
    <source>
        <dbReference type="PROSITE" id="PS50109"/>
    </source>
</evidence>
<dbReference type="InterPro" id="IPR036890">
    <property type="entry name" value="HATPase_C_sf"/>
</dbReference>
<keyword evidence="7" id="KW-0547">Nucleotide-binding</keyword>
<keyword evidence="13" id="KW-1133">Transmembrane helix</keyword>
<dbReference type="SUPFAM" id="SSF47384">
    <property type="entry name" value="Homodimeric domain of signal transducing histidine kinase"/>
    <property type="match status" value="1"/>
</dbReference>
<gene>
    <name evidence="16" type="ORF">M3202_09930</name>
</gene>
<dbReference type="InterPro" id="IPR005467">
    <property type="entry name" value="His_kinase_dom"/>
</dbReference>
<accession>A0A9X2DQP4</accession>
<evidence type="ECO:0000256" key="1">
    <source>
        <dbReference type="ARBA" id="ARBA00000085"/>
    </source>
</evidence>
<proteinExistence type="predicted"/>
<keyword evidence="5" id="KW-0597">Phosphoprotein</keyword>
<dbReference type="SUPFAM" id="SSF158472">
    <property type="entry name" value="HAMP domain-like"/>
    <property type="match status" value="1"/>
</dbReference>
<dbReference type="CDD" id="cd00082">
    <property type="entry name" value="HisKA"/>
    <property type="match status" value="1"/>
</dbReference>
<dbReference type="PROSITE" id="PS50885">
    <property type="entry name" value="HAMP"/>
    <property type="match status" value="1"/>
</dbReference>
<keyword evidence="4" id="KW-1003">Cell membrane</keyword>
<dbReference type="InterPro" id="IPR003660">
    <property type="entry name" value="HAMP_dom"/>
</dbReference>
<dbReference type="GO" id="GO:0000155">
    <property type="term" value="F:phosphorelay sensor kinase activity"/>
    <property type="evidence" value="ECO:0007669"/>
    <property type="project" value="InterPro"/>
</dbReference>
<evidence type="ECO:0000259" key="15">
    <source>
        <dbReference type="PROSITE" id="PS50885"/>
    </source>
</evidence>
<evidence type="ECO:0000256" key="11">
    <source>
        <dbReference type="ARBA" id="ARBA00023136"/>
    </source>
</evidence>
<organism evidence="16 17">
    <name type="scientific">Halalkalibacter oceani</name>
    <dbReference type="NCBI Taxonomy" id="1653776"/>
    <lineage>
        <taxon>Bacteria</taxon>
        <taxon>Bacillati</taxon>
        <taxon>Bacillota</taxon>
        <taxon>Bacilli</taxon>
        <taxon>Bacillales</taxon>
        <taxon>Bacillaceae</taxon>
        <taxon>Halalkalibacter</taxon>
    </lineage>
</organism>
<keyword evidence="11 13" id="KW-0472">Membrane</keyword>
<evidence type="ECO:0000256" key="9">
    <source>
        <dbReference type="ARBA" id="ARBA00022840"/>
    </source>
</evidence>
<keyword evidence="10" id="KW-0902">Two-component regulatory system</keyword>
<name>A0A9X2DQP4_9BACI</name>
<evidence type="ECO:0000256" key="4">
    <source>
        <dbReference type="ARBA" id="ARBA00022475"/>
    </source>
</evidence>
<dbReference type="Pfam" id="PF00512">
    <property type="entry name" value="HisKA"/>
    <property type="match status" value="1"/>
</dbReference>
<reference evidence="16" key="1">
    <citation type="submission" date="2022-05" db="EMBL/GenBank/DDBJ databases">
        <title>Comparative Genomics of Spacecraft Associated Microbes.</title>
        <authorList>
            <person name="Tran M.T."/>
            <person name="Wright A."/>
            <person name="Seuylemezian A."/>
            <person name="Eisen J."/>
            <person name="Coil D."/>
        </authorList>
    </citation>
    <scope>NUCLEOTIDE SEQUENCE</scope>
    <source>
        <strain evidence="16">214.1.1</strain>
    </source>
</reference>
<dbReference type="GO" id="GO:0005886">
    <property type="term" value="C:plasma membrane"/>
    <property type="evidence" value="ECO:0007669"/>
    <property type="project" value="UniProtKB-SubCell"/>
</dbReference>
<dbReference type="FunFam" id="3.30.565.10:FF:000006">
    <property type="entry name" value="Sensor histidine kinase WalK"/>
    <property type="match status" value="1"/>
</dbReference>
<dbReference type="Gene3D" id="6.10.340.10">
    <property type="match status" value="1"/>
</dbReference>
<dbReference type="InterPro" id="IPR050351">
    <property type="entry name" value="BphY/WalK/GraS-like"/>
</dbReference>
<dbReference type="PANTHER" id="PTHR45453:SF1">
    <property type="entry name" value="PHOSPHATE REGULON SENSOR PROTEIN PHOR"/>
    <property type="match status" value="1"/>
</dbReference>
<feature type="region of interest" description="Disordered" evidence="12">
    <location>
        <begin position="418"/>
        <end position="439"/>
    </location>
</feature>
<dbReference type="GO" id="GO:0016036">
    <property type="term" value="P:cellular response to phosphate starvation"/>
    <property type="evidence" value="ECO:0007669"/>
    <property type="project" value="TreeGrafter"/>
</dbReference>
<comment type="caution">
    <text evidence="16">The sequence shown here is derived from an EMBL/GenBank/DDBJ whole genome shotgun (WGS) entry which is preliminary data.</text>
</comment>
<dbReference type="RefSeq" id="WP_251223188.1">
    <property type="nucleotide sequence ID" value="NZ_JAMBOL010000007.1"/>
</dbReference>
<dbReference type="PRINTS" id="PR00344">
    <property type="entry name" value="BCTRLSENSOR"/>
</dbReference>
<dbReference type="PROSITE" id="PS50109">
    <property type="entry name" value="HIS_KIN"/>
    <property type="match status" value="1"/>
</dbReference>
<dbReference type="Gene3D" id="3.30.565.10">
    <property type="entry name" value="Histidine kinase-like ATPase, C-terminal domain"/>
    <property type="match status" value="1"/>
</dbReference>
<feature type="transmembrane region" description="Helical" evidence="13">
    <location>
        <begin position="130"/>
        <end position="151"/>
    </location>
</feature>
<dbReference type="AlphaFoldDB" id="A0A9X2DQP4"/>
<evidence type="ECO:0000313" key="17">
    <source>
        <dbReference type="Proteomes" id="UP001139179"/>
    </source>
</evidence>
<dbReference type="InterPro" id="IPR004358">
    <property type="entry name" value="Sig_transdc_His_kin-like_C"/>
</dbReference>
<keyword evidence="8 16" id="KW-0418">Kinase</keyword>
<feature type="domain" description="Histidine kinase" evidence="14">
    <location>
        <begin position="220"/>
        <end position="438"/>
    </location>
</feature>
<dbReference type="EMBL" id="JAMBOL010000007">
    <property type="protein sequence ID" value="MCM3714405.1"/>
    <property type="molecule type" value="Genomic_DNA"/>
</dbReference>
<keyword evidence="13" id="KW-0812">Transmembrane</keyword>
<evidence type="ECO:0000256" key="7">
    <source>
        <dbReference type="ARBA" id="ARBA00022741"/>
    </source>
</evidence>
<comment type="catalytic activity">
    <reaction evidence="1">
        <text>ATP + protein L-histidine = ADP + protein N-phospho-L-histidine.</text>
        <dbReference type="EC" id="2.7.13.3"/>
    </reaction>
</comment>
<evidence type="ECO:0000256" key="13">
    <source>
        <dbReference type="SAM" id="Phobius"/>
    </source>
</evidence>
<dbReference type="GO" id="GO:0005524">
    <property type="term" value="F:ATP binding"/>
    <property type="evidence" value="ECO:0007669"/>
    <property type="project" value="UniProtKB-KW"/>
</dbReference>
<keyword evidence="6" id="KW-0808">Transferase</keyword>
<dbReference type="Proteomes" id="UP001139179">
    <property type="component" value="Unassembled WGS sequence"/>
</dbReference>